<reference evidence="1" key="2">
    <citation type="journal article" date="2015" name="Data Brief">
        <title>Shoot transcriptome of the giant reed, Arundo donax.</title>
        <authorList>
            <person name="Barrero R.A."/>
            <person name="Guerrero F.D."/>
            <person name="Moolhuijzen P."/>
            <person name="Goolsby J.A."/>
            <person name="Tidwell J."/>
            <person name="Bellgard S.E."/>
            <person name="Bellgard M.I."/>
        </authorList>
    </citation>
    <scope>NUCLEOTIDE SEQUENCE</scope>
    <source>
        <tissue evidence="1">Shoot tissue taken approximately 20 cm above the soil surface</tissue>
    </source>
</reference>
<proteinExistence type="predicted"/>
<dbReference type="AlphaFoldDB" id="A0A0A9A5U5"/>
<organism evidence="1">
    <name type="scientific">Arundo donax</name>
    <name type="common">Giant reed</name>
    <name type="synonym">Donax arundinaceus</name>
    <dbReference type="NCBI Taxonomy" id="35708"/>
    <lineage>
        <taxon>Eukaryota</taxon>
        <taxon>Viridiplantae</taxon>
        <taxon>Streptophyta</taxon>
        <taxon>Embryophyta</taxon>
        <taxon>Tracheophyta</taxon>
        <taxon>Spermatophyta</taxon>
        <taxon>Magnoliopsida</taxon>
        <taxon>Liliopsida</taxon>
        <taxon>Poales</taxon>
        <taxon>Poaceae</taxon>
        <taxon>PACMAD clade</taxon>
        <taxon>Arundinoideae</taxon>
        <taxon>Arundineae</taxon>
        <taxon>Arundo</taxon>
    </lineage>
</organism>
<reference evidence="1" key="1">
    <citation type="submission" date="2014-09" db="EMBL/GenBank/DDBJ databases">
        <authorList>
            <person name="Magalhaes I.L.F."/>
            <person name="Oliveira U."/>
            <person name="Santos F.R."/>
            <person name="Vidigal T.H.D.A."/>
            <person name="Brescovit A.D."/>
            <person name="Santos A.J."/>
        </authorList>
    </citation>
    <scope>NUCLEOTIDE SEQUENCE</scope>
    <source>
        <tissue evidence="1">Shoot tissue taken approximately 20 cm above the soil surface</tissue>
    </source>
</reference>
<name>A0A0A9A5U5_ARUDO</name>
<protein>
    <submittedName>
        <fullName evidence="1">Uncharacterized protein</fullName>
    </submittedName>
</protein>
<dbReference type="EMBL" id="GBRH01255483">
    <property type="protein sequence ID" value="JAD42412.1"/>
    <property type="molecule type" value="Transcribed_RNA"/>
</dbReference>
<accession>A0A0A9A5U5</accession>
<sequence>MQCFTLVITYLVECGFGDVEPNFI</sequence>
<evidence type="ECO:0000313" key="1">
    <source>
        <dbReference type="EMBL" id="JAD42412.1"/>
    </source>
</evidence>